<evidence type="ECO:0000313" key="1">
    <source>
        <dbReference type="EMBL" id="CAB1436740.1"/>
    </source>
</evidence>
<accession>A0A9N7UUN5</accession>
<sequence length="104" mass="11373">MNLRVPHRSAPHPLLCQDLQTSQHPDTPAYFFLNGKSCGAARGGLNRGNGGSHQPNLHVARISSRMEQLSTHFTTLTASSHAPALRFAGLFFHSAQVTLHPHTR</sequence>
<gene>
    <name evidence="1" type="ORF">PLEPLA_LOCUS24773</name>
</gene>
<name>A0A9N7UUN5_PLEPL</name>
<evidence type="ECO:0000313" key="2">
    <source>
        <dbReference type="Proteomes" id="UP001153269"/>
    </source>
</evidence>
<protein>
    <submittedName>
        <fullName evidence="1">Uncharacterized protein</fullName>
    </submittedName>
</protein>
<dbReference type="AlphaFoldDB" id="A0A9N7UUN5"/>
<proteinExistence type="predicted"/>
<keyword evidence="2" id="KW-1185">Reference proteome</keyword>
<comment type="caution">
    <text evidence="1">The sequence shown here is derived from an EMBL/GenBank/DDBJ whole genome shotgun (WGS) entry which is preliminary data.</text>
</comment>
<organism evidence="1 2">
    <name type="scientific">Pleuronectes platessa</name>
    <name type="common">European plaice</name>
    <dbReference type="NCBI Taxonomy" id="8262"/>
    <lineage>
        <taxon>Eukaryota</taxon>
        <taxon>Metazoa</taxon>
        <taxon>Chordata</taxon>
        <taxon>Craniata</taxon>
        <taxon>Vertebrata</taxon>
        <taxon>Euteleostomi</taxon>
        <taxon>Actinopterygii</taxon>
        <taxon>Neopterygii</taxon>
        <taxon>Teleostei</taxon>
        <taxon>Neoteleostei</taxon>
        <taxon>Acanthomorphata</taxon>
        <taxon>Carangaria</taxon>
        <taxon>Pleuronectiformes</taxon>
        <taxon>Pleuronectoidei</taxon>
        <taxon>Pleuronectidae</taxon>
        <taxon>Pleuronectes</taxon>
    </lineage>
</organism>
<reference evidence="1" key="1">
    <citation type="submission" date="2020-03" db="EMBL/GenBank/DDBJ databases">
        <authorList>
            <person name="Weist P."/>
        </authorList>
    </citation>
    <scope>NUCLEOTIDE SEQUENCE</scope>
</reference>
<dbReference type="Proteomes" id="UP001153269">
    <property type="component" value="Unassembled WGS sequence"/>
</dbReference>
<dbReference type="EMBL" id="CADEAL010001935">
    <property type="protein sequence ID" value="CAB1436740.1"/>
    <property type="molecule type" value="Genomic_DNA"/>
</dbReference>